<name>A0A1Y2H9C6_9FUNG</name>
<comment type="caution">
    <text evidence="2">The sequence shown here is derived from an EMBL/GenBank/DDBJ whole genome shotgun (WGS) entry which is preliminary data.</text>
</comment>
<evidence type="ECO:0000313" key="3">
    <source>
        <dbReference type="Proteomes" id="UP000193411"/>
    </source>
</evidence>
<sequence length="349" mass="37741">MSPPSARTGSSRSRSRSGSRADIVKRSAISGARVGPLHPGAGHVTDAYSAEAAERAHRRVLASHLAFTQIQLPHNLPAPDGITKLTSTVEPLAFSDLNSPLLGAYSTFGDRHGSADRCEDALVALDLHFDPTRIPNTPAGSNSLPTLTNLPTSKTRFRIAALLDGHGANVPTTQRRHGTDPLPPHQAHCWSPWLSTCYPSSWTDSFTWTKTCSKTRAFIRLQWAKRNRSKHHSNPTTLPRCITRSATCATSSTPTLSHAAPHPSQQPSSTKPDAPCVSLYILPSTAPQSCLHSTLVTRPCCCSTQPWVPRVHCYPPGQRTPLPAHCARCKCLLATVLPTQHTRPLQPCA</sequence>
<reference evidence="2 3" key="1">
    <citation type="submission" date="2016-07" db="EMBL/GenBank/DDBJ databases">
        <title>Pervasive Adenine N6-methylation of Active Genes in Fungi.</title>
        <authorList>
            <consortium name="DOE Joint Genome Institute"/>
            <person name="Mondo S.J."/>
            <person name="Dannebaum R.O."/>
            <person name="Kuo R.C."/>
            <person name="Labutti K."/>
            <person name="Haridas S."/>
            <person name="Kuo A."/>
            <person name="Salamov A."/>
            <person name="Ahrendt S.R."/>
            <person name="Lipzen A."/>
            <person name="Sullivan W."/>
            <person name="Andreopoulos W.B."/>
            <person name="Clum A."/>
            <person name="Lindquist E."/>
            <person name="Daum C."/>
            <person name="Ramamoorthy G.K."/>
            <person name="Gryganskyi A."/>
            <person name="Culley D."/>
            <person name="Magnuson J.K."/>
            <person name="James T.Y."/>
            <person name="O'Malley M.A."/>
            <person name="Stajich J.E."/>
            <person name="Spatafora J.W."/>
            <person name="Visel A."/>
            <person name="Grigoriev I.V."/>
        </authorList>
    </citation>
    <scope>NUCLEOTIDE SEQUENCE [LARGE SCALE GENOMIC DNA]</scope>
    <source>
        <strain evidence="2 3">PL171</strain>
    </source>
</reference>
<dbReference type="EMBL" id="MCFL01000065">
    <property type="protein sequence ID" value="ORZ31187.1"/>
    <property type="molecule type" value="Genomic_DNA"/>
</dbReference>
<proteinExistence type="predicted"/>
<organism evidence="2 3">
    <name type="scientific">Catenaria anguillulae PL171</name>
    <dbReference type="NCBI Taxonomy" id="765915"/>
    <lineage>
        <taxon>Eukaryota</taxon>
        <taxon>Fungi</taxon>
        <taxon>Fungi incertae sedis</taxon>
        <taxon>Blastocladiomycota</taxon>
        <taxon>Blastocladiomycetes</taxon>
        <taxon>Blastocladiales</taxon>
        <taxon>Catenariaceae</taxon>
        <taxon>Catenaria</taxon>
    </lineage>
</organism>
<keyword evidence="3" id="KW-1185">Reference proteome</keyword>
<dbReference type="AlphaFoldDB" id="A0A1Y2H9C6"/>
<dbReference type="Proteomes" id="UP000193411">
    <property type="component" value="Unassembled WGS sequence"/>
</dbReference>
<feature type="compositionally biased region" description="Low complexity" evidence="1">
    <location>
        <begin position="1"/>
        <end position="21"/>
    </location>
</feature>
<evidence type="ECO:0000313" key="2">
    <source>
        <dbReference type="EMBL" id="ORZ31187.1"/>
    </source>
</evidence>
<accession>A0A1Y2H9C6</accession>
<feature type="region of interest" description="Disordered" evidence="1">
    <location>
        <begin position="1"/>
        <end position="40"/>
    </location>
</feature>
<feature type="region of interest" description="Disordered" evidence="1">
    <location>
        <begin position="252"/>
        <end position="271"/>
    </location>
</feature>
<protein>
    <submittedName>
        <fullName evidence="2">Uncharacterized protein</fullName>
    </submittedName>
</protein>
<gene>
    <name evidence="2" type="ORF">BCR44DRAFT_1277204</name>
</gene>
<evidence type="ECO:0000256" key="1">
    <source>
        <dbReference type="SAM" id="MobiDB-lite"/>
    </source>
</evidence>